<evidence type="ECO:0000313" key="1">
    <source>
        <dbReference type="EMBL" id="KAK3066767.1"/>
    </source>
</evidence>
<evidence type="ECO:0000313" key="2">
    <source>
        <dbReference type="Proteomes" id="UP001186974"/>
    </source>
</evidence>
<dbReference type="EMBL" id="JAWDJW010005725">
    <property type="protein sequence ID" value="KAK3066767.1"/>
    <property type="molecule type" value="Genomic_DNA"/>
</dbReference>
<keyword evidence="2" id="KW-1185">Reference proteome</keyword>
<gene>
    <name evidence="1" type="ORF">LTS18_001507</name>
</gene>
<dbReference type="Proteomes" id="UP001186974">
    <property type="component" value="Unassembled WGS sequence"/>
</dbReference>
<reference evidence="1" key="1">
    <citation type="submission" date="2024-09" db="EMBL/GenBank/DDBJ databases">
        <title>Black Yeasts Isolated from many extreme environments.</title>
        <authorList>
            <person name="Coleine C."/>
            <person name="Stajich J.E."/>
            <person name="Selbmann L."/>
        </authorList>
    </citation>
    <scope>NUCLEOTIDE SEQUENCE</scope>
    <source>
        <strain evidence="1">CCFEE 5737</strain>
    </source>
</reference>
<feature type="non-terminal residue" evidence="1">
    <location>
        <position position="154"/>
    </location>
</feature>
<accession>A0ACC3DEL6</accession>
<protein>
    <submittedName>
        <fullName evidence="1">Uncharacterized protein</fullName>
    </submittedName>
</protein>
<comment type="caution">
    <text evidence="1">The sequence shown here is derived from an EMBL/GenBank/DDBJ whole genome shotgun (WGS) entry which is preliminary data.</text>
</comment>
<proteinExistence type="predicted"/>
<name>A0ACC3DEL6_9PEZI</name>
<organism evidence="1 2">
    <name type="scientific">Coniosporium uncinatum</name>
    <dbReference type="NCBI Taxonomy" id="93489"/>
    <lineage>
        <taxon>Eukaryota</taxon>
        <taxon>Fungi</taxon>
        <taxon>Dikarya</taxon>
        <taxon>Ascomycota</taxon>
        <taxon>Pezizomycotina</taxon>
        <taxon>Dothideomycetes</taxon>
        <taxon>Dothideomycetes incertae sedis</taxon>
        <taxon>Coniosporium</taxon>
    </lineage>
</organism>
<sequence length="154" mass="16589">MATAVKKKIVVAGGNGFLGSRICKAASVRGWEVTSLSRSGEPNWSSVSSSPSPPEWSKNVFWEKADVLKPSTYSSLLGGADAVIHTMGILLEADYKGVLQGKETPWSGLSRAFSKTKQGSQNPLEAKLDDGIQSQERDGQITYELMNRDSAILL</sequence>